<gene>
    <name evidence="2" type="ORF">HRI_004544400</name>
</gene>
<dbReference type="InterPro" id="IPR000477">
    <property type="entry name" value="RT_dom"/>
</dbReference>
<keyword evidence="3" id="KW-1185">Reference proteome</keyword>
<evidence type="ECO:0000313" key="3">
    <source>
        <dbReference type="Proteomes" id="UP001165190"/>
    </source>
</evidence>
<dbReference type="Gene3D" id="3.60.10.10">
    <property type="entry name" value="Endonuclease/exonuclease/phosphatase"/>
    <property type="match status" value="1"/>
</dbReference>
<dbReference type="InterPro" id="IPR026960">
    <property type="entry name" value="RVT-Znf"/>
</dbReference>
<dbReference type="Proteomes" id="UP001165190">
    <property type="component" value="Unassembled WGS sequence"/>
</dbReference>
<sequence length="1111" mass="127257">MVNFLFWNIQGAAGSSFRDHLRRIRSSSKPSVVTLLETRISGIRDDCIISRLGFQSSFWVEAQGFSGGIWLLWNGDMTVQILAISNQFIHFSLHGLSLARPLLLTVVYANSHIQYMRFLWDQLSAIKPRDNQQWLIGGHLDDHHGGQTRRHCVSKDFQGFVFTNALLEVDFKGPRFTWVRGDLYERLDRCLVNMACSDTYSNTLVNHLDRIDSDHRPLLLSTDPLASKLGERPFRFVPACQDSAEFVAVLKNSWEEGLSYSENIGRLCVILAQWNSQCKGDMAKKKKRILARLRGIDKALGRRHSTTLSDLENSLKQELDDILAMEESLWRQKSRCDWIRDGDRNTSYYHAIANGRRKRNTILSLKDDCGNWILDPEKLKMLAVDFFETLFSSEGNNGYSFNCREQFRRIDQQNWEDLIRPLSCEEIREALFQMHPSKSPGVDGFHASFYQRNWDIVGKVVCNTIQCIFASGVVDPELNKTLLVLIPKVEVPETIAQFRPIGLCTVMYKILSKIVVNRLKPYLPGWVSENQTSFVPGRSIIDNVIVAQEIIHSMRSKKGKAGWFAIKVDLEKAYDRLEWSFIDDTLVDIGILVHLRHLIMSCVSSVSTQIFWNGSPTTSFRPSRGIRQGDPLSPYLFILCMERLTQSIQREVDQGSWKAFRFKRKGSLISHLFFADDLILFAEASFHQFDVVSRVLREFCECSGHKVGISKTNIFFSHNIHASLREDISGAFGFQCVDDLGRYLGVPLLHGRITKNTYRYLIQRVADKLTGWKARMLSFAGRIVLAKSVLAAIPMYAMQSVRLPKYVYTEIDRLIRNFIWGHCGDSRVNHVVNWDVVYSPIANGGLGLKKLEYQNEAFLMKLGFVMISEPNHLWVRILRCKYGIQDETPTTLPIRRGSHLWSGITLIWPDLVRNLVWNLGDGHRVDFWRDAWVDSFGPLCRYLCPRGDADDRNTSVRSMVTQDGQWNWGAFAEVLPSVVLQGILAIKPPFVPSFPDSPGWSLESNRRFTVRSAYRLRANSSTVPSDPILKVLTCFRGLPRIKSFLWQVCHGRIMTNAERVYRHIANHPSCMICGAAVEDISHVLRDCLAVRGVWLQLVKPDRISDFFQFQC</sequence>
<organism evidence="2 3">
    <name type="scientific">Hibiscus trionum</name>
    <name type="common">Flower of an hour</name>
    <dbReference type="NCBI Taxonomy" id="183268"/>
    <lineage>
        <taxon>Eukaryota</taxon>
        <taxon>Viridiplantae</taxon>
        <taxon>Streptophyta</taxon>
        <taxon>Embryophyta</taxon>
        <taxon>Tracheophyta</taxon>
        <taxon>Spermatophyta</taxon>
        <taxon>Magnoliopsida</taxon>
        <taxon>eudicotyledons</taxon>
        <taxon>Gunneridae</taxon>
        <taxon>Pentapetalae</taxon>
        <taxon>rosids</taxon>
        <taxon>malvids</taxon>
        <taxon>Malvales</taxon>
        <taxon>Malvaceae</taxon>
        <taxon>Malvoideae</taxon>
        <taxon>Hibiscus</taxon>
    </lineage>
</organism>
<dbReference type="InterPro" id="IPR043502">
    <property type="entry name" value="DNA/RNA_pol_sf"/>
</dbReference>
<dbReference type="PANTHER" id="PTHR33116:SF70">
    <property type="entry name" value="NON-LTR RETROELEMENT REVERSE TRANSCRIPTASE-LIKE PROTEIN"/>
    <property type="match status" value="1"/>
</dbReference>
<protein>
    <recommendedName>
        <fullName evidence="1">Reverse transcriptase domain-containing protein</fullName>
    </recommendedName>
</protein>
<dbReference type="InterPro" id="IPR036691">
    <property type="entry name" value="Endo/exonu/phosph_ase_sf"/>
</dbReference>
<proteinExistence type="predicted"/>
<evidence type="ECO:0000313" key="2">
    <source>
        <dbReference type="EMBL" id="GMJ08752.1"/>
    </source>
</evidence>
<dbReference type="EMBL" id="BSYR01000052">
    <property type="protein sequence ID" value="GMJ08752.1"/>
    <property type="molecule type" value="Genomic_DNA"/>
</dbReference>
<dbReference type="SUPFAM" id="SSF56672">
    <property type="entry name" value="DNA/RNA polymerases"/>
    <property type="match status" value="1"/>
</dbReference>
<dbReference type="PANTHER" id="PTHR33116">
    <property type="entry name" value="REVERSE TRANSCRIPTASE ZINC-BINDING DOMAIN-CONTAINING PROTEIN-RELATED-RELATED"/>
    <property type="match status" value="1"/>
</dbReference>
<reference evidence="2" key="1">
    <citation type="submission" date="2023-05" db="EMBL/GenBank/DDBJ databases">
        <title>Genome and transcriptome analyses reveal genes involved in the formation of fine ridges on petal epidermal cells in Hibiscus trionum.</title>
        <authorList>
            <person name="Koshimizu S."/>
            <person name="Masuda S."/>
            <person name="Ishii T."/>
            <person name="Shirasu K."/>
            <person name="Hoshino A."/>
            <person name="Arita M."/>
        </authorList>
    </citation>
    <scope>NUCLEOTIDE SEQUENCE</scope>
    <source>
        <strain evidence="2">Hamamatsu line</strain>
    </source>
</reference>
<dbReference type="Pfam" id="PF00078">
    <property type="entry name" value="RVT_1"/>
    <property type="match status" value="1"/>
</dbReference>
<accession>A0A9W7J607</accession>
<feature type="domain" description="Reverse transcriptase" evidence="1">
    <location>
        <begin position="467"/>
        <end position="748"/>
    </location>
</feature>
<dbReference type="OrthoDB" id="1002131at2759"/>
<dbReference type="PROSITE" id="PS50878">
    <property type="entry name" value="RT_POL"/>
    <property type="match status" value="1"/>
</dbReference>
<comment type="caution">
    <text evidence="2">The sequence shown here is derived from an EMBL/GenBank/DDBJ whole genome shotgun (WGS) entry which is preliminary data.</text>
</comment>
<evidence type="ECO:0000259" key="1">
    <source>
        <dbReference type="PROSITE" id="PS50878"/>
    </source>
</evidence>
<dbReference type="Pfam" id="PF13966">
    <property type="entry name" value="zf-RVT"/>
    <property type="match status" value="1"/>
</dbReference>
<dbReference type="AlphaFoldDB" id="A0A9W7J607"/>
<name>A0A9W7J607_HIBTR</name>
<dbReference type="CDD" id="cd01650">
    <property type="entry name" value="RT_nLTR_like"/>
    <property type="match status" value="1"/>
</dbReference>
<dbReference type="SUPFAM" id="SSF56219">
    <property type="entry name" value="DNase I-like"/>
    <property type="match status" value="1"/>
</dbReference>